<evidence type="ECO:0000313" key="2">
    <source>
        <dbReference type="EMBL" id="MCH7398046.1"/>
    </source>
</evidence>
<comment type="caution">
    <text evidence="2">The sequence shown here is derived from an EMBL/GenBank/DDBJ whole genome shotgun (WGS) entry which is preliminary data.</text>
</comment>
<feature type="domain" description="Fido" evidence="1">
    <location>
        <begin position="113"/>
        <end position="267"/>
    </location>
</feature>
<dbReference type="EMBL" id="JAKZGS010000005">
    <property type="protein sequence ID" value="MCH7398046.1"/>
    <property type="molecule type" value="Genomic_DNA"/>
</dbReference>
<dbReference type="SUPFAM" id="SSF140931">
    <property type="entry name" value="Fic-like"/>
    <property type="match status" value="1"/>
</dbReference>
<dbReference type="Pfam" id="PF02661">
    <property type="entry name" value="Fic"/>
    <property type="match status" value="1"/>
</dbReference>
<dbReference type="InterPro" id="IPR040198">
    <property type="entry name" value="Fido_containing"/>
</dbReference>
<dbReference type="RefSeq" id="WP_241274559.1">
    <property type="nucleotide sequence ID" value="NZ_JAKZGS010000005.1"/>
</dbReference>
<dbReference type="PROSITE" id="PS51459">
    <property type="entry name" value="FIDO"/>
    <property type="match status" value="1"/>
</dbReference>
<dbReference type="Gene3D" id="1.10.3290.10">
    <property type="entry name" value="Fido-like domain"/>
    <property type="match status" value="1"/>
</dbReference>
<dbReference type="Proteomes" id="UP001165488">
    <property type="component" value="Unassembled WGS sequence"/>
</dbReference>
<dbReference type="PANTHER" id="PTHR13504">
    <property type="entry name" value="FIDO DOMAIN-CONTAINING PROTEIN DDB_G0283145"/>
    <property type="match status" value="1"/>
</dbReference>
<evidence type="ECO:0000313" key="3">
    <source>
        <dbReference type="Proteomes" id="UP001165488"/>
    </source>
</evidence>
<dbReference type="Gene3D" id="1.10.10.10">
    <property type="entry name" value="Winged helix-like DNA-binding domain superfamily/Winged helix DNA-binding domain"/>
    <property type="match status" value="1"/>
</dbReference>
<dbReference type="InterPro" id="IPR036597">
    <property type="entry name" value="Fido-like_dom_sf"/>
</dbReference>
<accession>A0ABS9UN64</accession>
<reference evidence="2" key="1">
    <citation type="submission" date="2022-03" db="EMBL/GenBank/DDBJ databases">
        <title>De novo assembled genomes of Belliella spp. (Cyclobacteriaceae) strains.</title>
        <authorList>
            <person name="Szabo A."/>
            <person name="Korponai K."/>
            <person name="Felfoldi T."/>
        </authorList>
    </citation>
    <scope>NUCLEOTIDE SEQUENCE</scope>
    <source>
        <strain evidence="2">DSM 107340</strain>
    </source>
</reference>
<proteinExistence type="predicted"/>
<dbReference type="InterPro" id="IPR003812">
    <property type="entry name" value="Fido"/>
</dbReference>
<organism evidence="2 3">
    <name type="scientific">Belliella calami</name>
    <dbReference type="NCBI Taxonomy" id="2923436"/>
    <lineage>
        <taxon>Bacteria</taxon>
        <taxon>Pseudomonadati</taxon>
        <taxon>Bacteroidota</taxon>
        <taxon>Cytophagia</taxon>
        <taxon>Cytophagales</taxon>
        <taxon>Cyclobacteriaceae</taxon>
        <taxon>Belliella</taxon>
    </lineage>
</organism>
<dbReference type="InterPro" id="IPR025230">
    <property type="entry name" value="DUF4172"/>
</dbReference>
<keyword evidence="3" id="KW-1185">Reference proteome</keyword>
<evidence type="ECO:0000259" key="1">
    <source>
        <dbReference type="PROSITE" id="PS51459"/>
    </source>
</evidence>
<dbReference type="PANTHER" id="PTHR13504:SF33">
    <property type="entry name" value="FIC FAMILY PROTEIN"/>
    <property type="match status" value="1"/>
</dbReference>
<dbReference type="Pfam" id="PF13776">
    <property type="entry name" value="DUF4172"/>
    <property type="match status" value="1"/>
</dbReference>
<gene>
    <name evidence="2" type="ORF">MM236_08605</name>
</gene>
<name>A0ABS9UN64_9BACT</name>
<dbReference type="InterPro" id="IPR036388">
    <property type="entry name" value="WH-like_DNA-bd_sf"/>
</dbReference>
<protein>
    <submittedName>
        <fullName evidence="2">Fic family protein</fullName>
    </submittedName>
</protein>
<sequence>MYIHEKENWTNFFWDNDKLSPILASVRHLQGRLLGRMESLGFDFIERATLESLILDVVDTSRIEGEFLNTELVRSSIARKLGIENADFIKTPRNIEGIVDVVLDATQNFDKALSETRLLGWHNSLFQTGFSGYQQIDVAKYRSGGMKVVSGNFGREKVHFEAPSADRVPYEMEQFLNWLNNDTSIDLVLKSIIAHFWFVTIHPFDDGNGRIARAILDMWLAKSDNSKIRFYSLSNQIFKEHKHYNKIIEETQKGTSDITKYLEWFLGCFERALLASEQNLEIILDKAHFWDRHKSTNINERQRLVINYLYDNYSKEVGFLRTSTYAKLTKCSTDTALRDLQDLVAKEMLKAEDSGKKTNYVIISPKKIRIPKINNEKTSAANI</sequence>